<dbReference type="InterPro" id="IPR051076">
    <property type="entry name" value="Golgi_membrane_TVP38/TMEM64"/>
</dbReference>
<dbReference type="InterPro" id="IPR032816">
    <property type="entry name" value="VTT_dom"/>
</dbReference>
<feature type="transmembrane region" description="Helical" evidence="10">
    <location>
        <begin position="227"/>
        <end position="248"/>
    </location>
</feature>
<name>A0A0C2XKW4_AMAMK</name>
<evidence type="ECO:0000256" key="2">
    <source>
        <dbReference type="ARBA" id="ARBA00004653"/>
    </source>
</evidence>
<dbReference type="GO" id="GO:0000139">
    <property type="term" value="C:Golgi membrane"/>
    <property type="evidence" value="ECO:0007669"/>
    <property type="project" value="UniProtKB-SubCell"/>
</dbReference>
<keyword evidence="6 10" id="KW-0812">Transmembrane</keyword>
<evidence type="ECO:0000256" key="10">
    <source>
        <dbReference type="SAM" id="Phobius"/>
    </source>
</evidence>
<comment type="similarity">
    <text evidence="3">Belongs to the TVP38/TMEM64 family.</text>
</comment>
<evidence type="ECO:0000259" key="11">
    <source>
        <dbReference type="Pfam" id="PF09335"/>
    </source>
</evidence>
<feature type="domain" description="VTT" evidence="11">
    <location>
        <begin position="92"/>
        <end position="207"/>
    </location>
</feature>
<dbReference type="Proteomes" id="UP000054549">
    <property type="component" value="Unassembled WGS sequence"/>
</dbReference>
<dbReference type="PANTHER" id="PTHR47549">
    <property type="entry name" value="GOLGI APPARATUS MEMBRANE PROTEIN TVP38-RELATED"/>
    <property type="match status" value="1"/>
</dbReference>
<feature type="transmembrane region" description="Helical" evidence="10">
    <location>
        <begin position="32"/>
        <end position="51"/>
    </location>
</feature>
<keyword evidence="7 10" id="KW-1133">Transmembrane helix</keyword>
<comment type="function">
    <text evidence="1">Golgi membrane protein involved in vesicular trafficking and spindle migration.</text>
</comment>
<protein>
    <recommendedName>
        <fullName evidence="4">Golgi apparatus membrane protein TVP38</fullName>
    </recommendedName>
    <alternativeName>
        <fullName evidence="5">Golgi apparatus membrane protein tvp38</fullName>
    </alternativeName>
</protein>
<organism evidence="12 13">
    <name type="scientific">Amanita muscaria (strain Koide BX008)</name>
    <dbReference type="NCBI Taxonomy" id="946122"/>
    <lineage>
        <taxon>Eukaryota</taxon>
        <taxon>Fungi</taxon>
        <taxon>Dikarya</taxon>
        <taxon>Basidiomycota</taxon>
        <taxon>Agaricomycotina</taxon>
        <taxon>Agaricomycetes</taxon>
        <taxon>Agaricomycetidae</taxon>
        <taxon>Agaricales</taxon>
        <taxon>Pluteineae</taxon>
        <taxon>Amanitaceae</taxon>
        <taxon>Amanita</taxon>
    </lineage>
</organism>
<dbReference type="GO" id="GO:0016192">
    <property type="term" value="P:vesicle-mediated transport"/>
    <property type="evidence" value="ECO:0007669"/>
    <property type="project" value="TreeGrafter"/>
</dbReference>
<dbReference type="OrthoDB" id="166803at2759"/>
<dbReference type="InParanoid" id="A0A0C2XKW4"/>
<keyword evidence="13" id="KW-1185">Reference proteome</keyword>
<evidence type="ECO:0000313" key="13">
    <source>
        <dbReference type="Proteomes" id="UP000054549"/>
    </source>
</evidence>
<sequence length="290" mass="32190">MYSRVKNAWSLLKLYTTFVFQKYKKLHLYGKALIWALILFYACIGALIIIITPSRIAQYLYDQAAHLASTNFGWLVLIAGLVVVSFPPLIGQTTVVTLCGFAYGMKGFYVAAFGSVLGSSISFFCLRSLFRERLRGWSANNEKWKALEEVVRAKGIPLIILIRLSPFPPWVYSNSLFASIETVKLWQFTTATICISPKLLLHVFIGSKIAALSDGTQRGQMDLQTKIANALFVAGGLVLALLSGWLVYTLVQGHIRHLKDVPPDVDELAAEAIEDFNEEAPLLSSVDHNA</sequence>
<evidence type="ECO:0000256" key="8">
    <source>
        <dbReference type="ARBA" id="ARBA00023034"/>
    </source>
</evidence>
<evidence type="ECO:0000256" key="5">
    <source>
        <dbReference type="ARBA" id="ARBA00020673"/>
    </source>
</evidence>
<proteinExistence type="inferred from homology"/>
<dbReference type="AlphaFoldDB" id="A0A0C2XKW4"/>
<keyword evidence="8" id="KW-0333">Golgi apparatus</keyword>
<evidence type="ECO:0000256" key="1">
    <source>
        <dbReference type="ARBA" id="ARBA00002978"/>
    </source>
</evidence>
<reference evidence="12 13" key="1">
    <citation type="submission" date="2014-04" db="EMBL/GenBank/DDBJ databases">
        <title>Evolutionary Origins and Diversification of the Mycorrhizal Mutualists.</title>
        <authorList>
            <consortium name="DOE Joint Genome Institute"/>
            <consortium name="Mycorrhizal Genomics Consortium"/>
            <person name="Kohler A."/>
            <person name="Kuo A."/>
            <person name="Nagy L.G."/>
            <person name="Floudas D."/>
            <person name="Copeland A."/>
            <person name="Barry K.W."/>
            <person name="Cichocki N."/>
            <person name="Veneault-Fourrey C."/>
            <person name="LaButti K."/>
            <person name="Lindquist E.A."/>
            <person name="Lipzen A."/>
            <person name="Lundell T."/>
            <person name="Morin E."/>
            <person name="Murat C."/>
            <person name="Riley R."/>
            <person name="Ohm R."/>
            <person name="Sun H."/>
            <person name="Tunlid A."/>
            <person name="Henrissat B."/>
            <person name="Grigoriev I.V."/>
            <person name="Hibbett D.S."/>
            <person name="Martin F."/>
        </authorList>
    </citation>
    <scope>NUCLEOTIDE SEQUENCE [LARGE SCALE GENOMIC DNA]</scope>
    <source>
        <strain evidence="12 13">Koide BX008</strain>
    </source>
</reference>
<gene>
    <name evidence="12" type="ORF">M378DRAFT_156212</name>
</gene>
<evidence type="ECO:0000256" key="6">
    <source>
        <dbReference type="ARBA" id="ARBA00022692"/>
    </source>
</evidence>
<dbReference type="STRING" id="946122.A0A0C2XKW4"/>
<feature type="transmembrane region" description="Helical" evidence="10">
    <location>
        <begin position="72"/>
        <end position="90"/>
    </location>
</feature>
<accession>A0A0C2XKW4</accession>
<dbReference type="EMBL" id="KN818224">
    <property type="protein sequence ID" value="KIL70151.1"/>
    <property type="molecule type" value="Genomic_DNA"/>
</dbReference>
<comment type="subcellular location">
    <subcellularLocation>
        <location evidence="2">Golgi apparatus membrane</location>
        <topology evidence="2">Multi-pass membrane protein</topology>
    </subcellularLocation>
</comment>
<dbReference type="HOGENOM" id="CLU_041954_2_0_1"/>
<dbReference type="Pfam" id="PF09335">
    <property type="entry name" value="VTT_dom"/>
    <property type="match status" value="1"/>
</dbReference>
<evidence type="ECO:0000256" key="9">
    <source>
        <dbReference type="ARBA" id="ARBA00023136"/>
    </source>
</evidence>
<evidence type="ECO:0000256" key="7">
    <source>
        <dbReference type="ARBA" id="ARBA00022989"/>
    </source>
</evidence>
<dbReference type="GO" id="GO:0000022">
    <property type="term" value="P:mitotic spindle elongation"/>
    <property type="evidence" value="ECO:0007669"/>
    <property type="project" value="TreeGrafter"/>
</dbReference>
<evidence type="ECO:0000256" key="4">
    <source>
        <dbReference type="ARBA" id="ARBA00013533"/>
    </source>
</evidence>
<evidence type="ECO:0000256" key="3">
    <source>
        <dbReference type="ARBA" id="ARBA00008640"/>
    </source>
</evidence>
<evidence type="ECO:0000313" key="12">
    <source>
        <dbReference type="EMBL" id="KIL70151.1"/>
    </source>
</evidence>
<feature type="transmembrane region" description="Helical" evidence="10">
    <location>
        <begin position="110"/>
        <end position="130"/>
    </location>
</feature>
<keyword evidence="9 10" id="KW-0472">Membrane</keyword>
<dbReference type="PANTHER" id="PTHR47549:SF1">
    <property type="entry name" value="GOLGI APPARATUS MEMBRANE PROTEIN TVP38"/>
    <property type="match status" value="1"/>
</dbReference>